<keyword evidence="1" id="KW-0472">Membrane</keyword>
<feature type="transmembrane region" description="Helical" evidence="1">
    <location>
        <begin position="32"/>
        <end position="51"/>
    </location>
</feature>
<name>A0A495EBM1_9FLAO</name>
<feature type="transmembrane region" description="Helical" evidence="1">
    <location>
        <begin position="71"/>
        <end position="93"/>
    </location>
</feature>
<keyword evidence="1" id="KW-1133">Transmembrane helix</keyword>
<accession>A0A495EBM1</accession>
<proteinExistence type="predicted"/>
<sequence>MTATLISLVSILVGIIAANSLGYIHKKYSFGIIGNTIAGVFGSVFVIKFFGRLGFAPLSILNNGDFDGVRLIVNIVVSAIGGVVGLLLAKLLYNKIN</sequence>
<keyword evidence="3" id="KW-1185">Reference proteome</keyword>
<evidence type="ECO:0000256" key="1">
    <source>
        <dbReference type="SAM" id="Phobius"/>
    </source>
</evidence>
<dbReference type="OrthoDB" id="1189820at2"/>
<dbReference type="Proteomes" id="UP000269412">
    <property type="component" value="Unassembled WGS sequence"/>
</dbReference>
<feature type="transmembrane region" description="Helical" evidence="1">
    <location>
        <begin position="6"/>
        <end position="25"/>
    </location>
</feature>
<gene>
    <name evidence="2" type="ORF">CLV91_0357</name>
</gene>
<evidence type="ECO:0000313" key="3">
    <source>
        <dbReference type="Proteomes" id="UP000269412"/>
    </source>
</evidence>
<dbReference type="EMBL" id="RBIQ01000007">
    <property type="protein sequence ID" value="RKR14282.1"/>
    <property type="molecule type" value="Genomic_DNA"/>
</dbReference>
<dbReference type="AlphaFoldDB" id="A0A495EBM1"/>
<dbReference type="RefSeq" id="WP_121063356.1">
    <property type="nucleotide sequence ID" value="NZ_RBIQ01000007.1"/>
</dbReference>
<protein>
    <recommendedName>
        <fullName evidence="4">Membrane protein YeaQ/YmgE (Transglycosylase-associated protein family)</fullName>
    </recommendedName>
</protein>
<evidence type="ECO:0000313" key="2">
    <source>
        <dbReference type="EMBL" id="RKR14282.1"/>
    </source>
</evidence>
<reference evidence="2 3" key="1">
    <citation type="submission" date="2018-10" db="EMBL/GenBank/DDBJ databases">
        <title>Genomic Encyclopedia of Archaeal and Bacterial Type Strains, Phase II (KMG-II): from individual species to whole genera.</title>
        <authorList>
            <person name="Goeker M."/>
        </authorList>
    </citation>
    <scope>NUCLEOTIDE SEQUENCE [LARGE SCALE GENOMIC DNA]</scope>
    <source>
        <strain evidence="2 3">DSM 25230</strain>
    </source>
</reference>
<comment type="caution">
    <text evidence="2">The sequence shown here is derived from an EMBL/GenBank/DDBJ whole genome shotgun (WGS) entry which is preliminary data.</text>
</comment>
<organism evidence="2 3">
    <name type="scientific">Maribacter vaceletii</name>
    <dbReference type="NCBI Taxonomy" id="1206816"/>
    <lineage>
        <taxon>Bacteria</taxon>
        <taxon>Pseudomonadati</taxon>
        <taxon>Bacteroidota</taxon>
        <taxon>Flavobacteriia</taxon>
        <taxon>Flavobacteriales</taxon>
        <taxon>Flavobacteriaceae</taxon>
        <taxon>Maribacter</taxon>
    </lineage>
</organism>
<evidence type="ECO:0008006" key="4">
    <source>
        <dbReference type="Google" id="ProtNLM"/>
    </source>
</evidence>
<keyword evidence="1" id="KW-0812">Transmembrane</keyword>